<keyword evidence="5" id="KW-0408">Iron</keyword>
<dbReference type="GO" id="GO:0005783">
    <property type="term" value="C:endoplasmic reticulum"/>
    <property type="evidence" value="ECO:0007669"/>
    <property type="project" value="TreeGrafter"/>
</dbReference>
<evidence type="ECO:0000256" key="3">
    <source>
        <dbReference type="ARBA" id="ARBA00022964"/>
    </source>
</evidence>
<organism evidence="7 8">
    <name type="scientific">Westerdykella ornata</name>
    <dbReference type="NCBI Taxonomy" id="318751"/>
    <lineage>
        <taxon>Eukaryota</taxon>
        <taxon>Fungi</taxon>
        <taxon>Dikarya</taxon>
        <taxon>Ascomycota</taxon>
        <taxon>Pezizomycotina</taxon>
        <taxon>Dothideomycetes</taxon>
        <taxon>Pleosporomycetidae</taxon>
        <taxon>Pleosporales</taxon>
        <taxon>Sporormiaceae</taxon>
        <taxon>Westerdykella</taxon>
    </lineage>
</organism>
<keyword evidence="8" id="KW-1185">Reference proteome</keyword>
<feature type="non-terminal residue" evidence="7">
    <location>
        <position position="469"/>
    </location>
</feature>
<evidence type="ECO:0000256" key="5">
    <source>
        <dbReference type="ARBA" id="ARBA00023004"/>
    </source>
</evidence>
<protein>
    <submittedName>
        <fullName evidence="7">Alpha subunit of prolyl 4-hydroxylase</fullName>
    </submittedName>
</protein>
<evidence type="ECO:0000256" key="4">
    <source>
        <dbReference type="ARBA" id="ARBA00023002"/>
    </source>
</evidence>
<dbReference type="InterPro" id="IPR006620">
    <property type="entry name" value="Pro_4_hyd_alph"/>
</dbReference>
<dbReference type="InterPro" id="IPR005123">
    <property type="entry name" value="Oxoglu/Fe-dep_dioxygenase_dom"/>
</dbReference>
<evidence type="ECO:0000256" key="1">
    <source>
        <dbReference type="ARBA" id="ARBA00001961"/>
    </source>
</evidence>
<dbReference type="PROSITE" id="PS51471">
    <property type="entry name" value="FE2OG_OXY"/>
    <property type="match status" value="1"/>
</dbReference>
<accession>A0A6A6JWS7</accession>
<dbReference type="SMART" id="SM00702">
    <property type="entry name" value="P4Hc"/>
    <property type="match status" value="1"/>
</dbReference>
<feature type="non-terminal residue" evidence="7">
    <location>
        <position position="1"/>
    </location>
</feature>
<dbReference type="Gene3D" id="2.60.120.620">
    <property type="entry name" value="q2cbj1_9rhob like domain"/>
    <property type="match status" value="1"/>
</dbReference>
<proteinExistence type="predicted"/>
<dbReference type="FunFam" id="2.60.120.620:FF:000020">
    <property type="entry name" value="Unplaced genomic scaffold supercont2.4, whole genome shotgun sequence"/>
    <property type="match status" value="1"/>
</dbReference>
<evidence type="ECO:0000313" key="7">
    <source>
        <dbReference type="EMBL" id="KAF2280654.1"/>
    </source>
</evidence>
<dbReference type="GO" id="GO:0005506">
    <property type="term" value="F:iron ion binding"/>
    <property type="evidence" value="ECO:0007669"/>
    <property type="project" value="InterPro"/>
</dbReference>
<dbReference type="AlphaFoldDB" id="A0A6A6JWS7"/>
<dbReference type="PANTHER" id="PTHR10869">
    <property type="entry name" value="PROLYL 4-HYDROXYLASE ALPHA SUBUNIT"/>
    <property type="match status" value="1"/>
</dbReference>
<dbReference type="EMBL" id="ML986484">
    <property type="protein sequence ID" value="KAF2280654.1"/>
    <property type="molecule type" value="Genomic_DNA"/>
</dbReference>
<keyword evidence="4" id="KW-0560">Oxidoreductase</keyword>
<evidence type="ECO:0000259" key="6">
    <source>
        <dbReference type="PROSITE" id="PS51471"/>
    </source>
</evidence>
<keyword evidence="3" id="KW-0223">Dioxygenase</keyword>
<dbReference type="PANTHER" id="PTHR10869:SF247">
    <property type="entry name" value="FE2OG DIOXYGENASE DOMAIN-CONTAINING PROTEIN"/>
    <property type="match status" value="1"/>
</dbReference>
<evidence type="ECO:0000313" key="8">
    <source>
        <dbReference type="Proteomes" id="UP000800097"/>
    </source>
</evidence>
<reference evidence="7" key="1">
    <citation type="journal article" date="2020" name="Stud. Mycol.">
        <title>101 Dothideomycetes genomes: a test case for predicting lifestyles and emergence of pathogens.</title>
        <authorList>
            <person name="Haridas S."/>
            <person name="Albert R."/>
            <person name="Binder M."/>
            <person name="Bloem J."/>
            <person name="Labutti K."/>
            <person name="Salamov A."/>
            <person name="Andreopoulos B."/>
            <person name="Baker S."/>
            <person name="Barry K."/>
            <person name="Bills G."/>
            <person name="Bluhm B."/>
            <person name="Cannon C."/>
            <person name="Castanera R."/>
            <person name="Culley D."/>
            <person name="Daum C."/>
            <person name="Ezra D."/>
            <person name="Gonzalez J."/>
            <person name="Henrissat B."/>
            <person name="Kuo A."/>
            <person name="Liang C."/>
            <person name="Lipzen A."/>
            <person name="Lutzoni F."/>
            <person name="Magnuson J."/>
            <person name="Mondo S."/>
            <person name="Nolan M."/>
            <person name="Ohm R."/>
            <person name="Pangilinan J."/>
            <person name="Park H.-J."/>
            <person name="Ramirez L."/>
            <person name="Alfaro M."/>
            <person name="Sun H."/>
            <person name="Tritt A."/>
            <person name="Yoshinaga Y."/>
            <person name="Zwiers L.-H."/>
            <person name="Turgeon B."/>
            <person name="Goodwin S."/>
            <person name="Spatafora J."/>
            <person name="Crous P."/>
            <person name="Grigoriev I."/>
        </authorList>
    </citation>
    <scope>NUCLEOTIDE SEQUENCE</scope>
    <source>
        <strain evidence="7">CBS 379.55</strain>
    </source>
</reference>
<sequence length="469" mass="50755">PPTLEPKQLSSVISPEELEITIDTLRTLAQYPTLIKSKACQPLRAATYDFRTVCTTGLNSAPTISNANTSASSSSLTSRVSAALADGRYMEARVALAEMRVRGLAPKLGALCRWVRDLDVVSGLSGDQGIHGRGTRSSCEREAFRALDAVLRVTCPIDETTSVTGGATGGDMMINLQPAWNLRVPSTEDGQSRNAVKNGTLFATDQERARTASKYTLIERTPGLLRKPPNHHPALLYTSEPGAIPLTADKHLTPTLHKHPLVPNLSLISSVLSPSECRAIVMAGEAVGFVPDAPLKDDTDDVSILAHNFYWVVDQPFHDALWALVRDFVPAHVGGRVARGINRRFRVYRYVPGAEYRCHIDGAWPPSGISPTGQYQYDASGPETGGKQSSLFTFLIYLNEDFQGGETTFFLPSVKEGVLNAYPVKPVMGGVALFPHGDSKGALLHEGTGVRSGAKYVIRTDVEYDVEPS</sequence>
<feature type="domain" description="Fe2OG dioxygenase" evidence="6">
    <location>
        <begin position="340"/>
        <end position="464"/>
    </location>
</feature>
<dbReference type="GO" id="GO:0031418">
    <property type="term" value="F:L-ascorbic acid binding"/>
    <property type="evidence" value="ECO:0007669"/>
    <property type="project" value="InterPro"/>
</dbReference>
<keyword evidence="2" id="KW-0479">Metal-binding</keyword>
<gene>
    <name evidence="7" type="ORF">EI97DRAFT_363239</name>
</gene>
<comment type="cofactor">
    <cofactor evidence="1">
        <name>L-ascorbate</name>
        <dbReference type="ChEBI" id="CHEBI:38290"/>
    </cofactor>
</comment>
<dbReference type="OrthoDB" id="69177at2759"/>
<dbReference type="RefSeq" id="XP_033658192.1">
    <property type="nucleotide sequence ID" value="XM_033794982.1"/>
</dbReference>
<dbReference type="GO" id="GO:0004656">
    <property type="term" value="F:procollagen-proline 4-dioxygenase activity"/>
    <property type="evidence" value="ECO:0007669"/>
    <property type="project" value="TreeGrafter"/>
</dbReference>
<dbReference type="GeneID" id="54548157"/>
<dbReference type="InterPro" id="IPR044862">
    <property type="entry name" value="Pro_4_hyd_alph_FE2OG_OXY"/>
</dbReference>
<evidence type="ECO:0000256" key="2">
    <source>
        <dbReference type="ARBA" id="ARBA00022723"/>
    </source>
</evidence>
<dbReference type="InterPro" id="IPR045054">
    <property type="entry name" value="P4HA-like"/>
</dbReference>
<name>A0A6A6JWS7_WESOR</name>
<dbReference type="Proteomes" id="UP000800097">
    <property type="component" value="Unassembled WGS sequence"/>
</dbReference>
<dbReference type="Pfam" id="PF13640">
    <property type="entry name" value="2OG-FeII_Oxy_3"/>
    <property type="match status" value="1"/>
</dbReference>